<reference evidence="3" key="2">
    <citation type="submission" date="2025-08" db="UniProtKB">
        <authorList>
            <consortium name="Ensembl"/>
        </authorList>
    </citation>
    <scope>IDENTIFICATION</scope>
</reference>
<organism evidence="3 4">
    <name type="scientific">Myripristis murdjan</name>
    <name type="common">pinecone soldierfish</name>
    <dbReference type="NCBI Taxonomy" id="586833"/>
    <lineage>
        <taxon>Eukaryota</taxon>
        <taxon>Metazoa</taxon>
        <taxon>Chordata</taxon>
        <taxon>Craniata</taxon>
        <taxon>Vertebrata</taxon>
        <taxon>Euteleostomi</taxon>
        <taxon>Actinopterygii</taxon>
        <taxon>Neopterygii</taxon>
        <taxon>Teleostei</taxon>
        <taxon>Neoteleostei</taxon>
        <taxon>Acanthomorphata</taxon>
        <taxon>Holocentriformes</taxon>
        <taxon>Holocentridae</taxon>
        <taxon>Myripristis</taxon>
    </lineage>
</organism>
<dbReference type="InterPro" id="IPR048569">
    <property type="entry name" value="RUBC_PIKBD"/>
</dbReference>
<evidence type="ECO:0000313" key="4">
    <source>
        <dbReference type="Proteomes" id="UP000472263"/>
    </source>
</evidence>
<evidence type="ECO:0000313" key="3">
    <source>
        <dbReference type="Ensembl" id="ENSMMDP00005015807.1"/>
    </source>
</evidence>
<dbReference type="Pfam" id="PF21054">
    <property type="entry name" value="RUBC_PIKBD"/>
    <property type="match status" value="1"/>
</dbReference>
<evidence type="ECO:0000256" key="1">
    <source>
        <dbReference type="ARBA" id="ARBA00023006"/>
    </source>
</evidence>
<dbReference type="InterPro" id="IPR025258">
    <property type="entry name" value="RH_dom"/>
</dbReference>
<keyword evidence="1" id="KW-0072">Autophagy</keyword>
<dbReference type="GO" id="GO:0061910">
    <property type="term" value="P:autophagosome-endosome fusion"/>
    <property type="evidence" value="ECO:0007669"/>
    <property type="project" value="TreeGrafter"/>
</dbReference>
<keyword evidence="4" id="KW-1185">Reference proteome</keyword>
<dbReference type="GeneTree" id="ENSGT00940000160585"/>
<name>A0A667XKT1_9TELE</name>
<reference evidence="3" key="3">
    <citation type="submission" date="2025-09" db="UniProtKB">
        <authorList>
            <consortium name="Ensembl"/>
        </authorList>
    </citation>
    <scope>IDENTIFICATION</scope>
</reference>
<dbReference type="AlphaFoldDB" id="A0A667XKT1"/>
<reference evidence="3" key="1">
    <citation type="submission" date="2019-06" db="EMBL/GenBank/DDBJ databases">
        <authorList>
            <consortium name="Wellcome Sanger Institute Data Sharing"/>
        </authorList>
    </citation>
    <scope>NUCLEOTIDE SEQUENCE [LARGE SCALE GENOMIC DNA]</scope>
</reference>
<sequence length="322" mass="36275">MCTFAPISLHLSQSAVPGPRSLRLGVEPLTLAVLVPCSPALCDPFPPPSQLPGTAGVVVSSGSLTEEIRLRTRMRGTLSWAPPRFQIIFTVHFLPSRRSEAVALQHFLCAGCGTELEYFCDCCHSGSESVIPGRILAHWDFSRYPVSDFSRRLLDSVWHQPLFDLTSVGKTLYSRVRELEKFRVSSELQEQLLGVKKLLTACRLSDRVMKEFEQLPAHLTQQPHLFSLDDFLRLKKGQLVPLARAVLLAATEHVDGCELCLARGFICEFCRERDILFPFQRDRCKRCPVCKACFHKTCFVSRNCPKCARIRSRRRALDGAES</sequence>
<dbReference type="Proteomes" id="UP000472263">
    <property type="component" value="Chromosome 21"/>
</dbReference>
<proteinExistence type="predicted"/>
<accession>A0A667XKT1</accession>
<dbReference type="Ensembl" id="ENSMMDT00005016224.1">
    <property type="protein sequence ID" value="ENSMMDP00005015807.1"/>
    <property type="gene ID" value="ENSMMDG00005008025.1"/>
</dbReference>
<dbReference type="GO" id="GO:0061909">
    <property type="term" value="P:autophagosome-lysosome fusion"/>
    <property type="evidence" value="ECO:0007669"/>
    <property type="project" value="TreeGrafter"/>
</dbReference>
<dbReference type="GO" id="GO:0097352">
    <property type="term" value="P:autophagosome maturation"/>
    <property type="evidence" value="ECO:0007669"/>
    <property type="project" value="TreeGrafter"/>
</dbReference>
<dbReference type="SMART" id="SM01175">
    <property type="entry name" value="DUF4206"/>
    <property type="match status" value="1"/>
</dbReference>
<protein>
    <submittedName>
        <fullName evidence="3">Rubicon like autophagy enhancer</fullName>
    </submittedName>
</protein>
<dbReference type="InParanoid" id="A0A667XKT1"/>
<dbReference type="GO" id="GO:0000421">
    <property type="term" value="C:autophagosome membrane"/>
    <property type="evidence" value="ECO:0007669"/>
    <property type="project" value="TreeGrafter"/>
</dbReference>
<dbReference type="PANTHER" id="PTHR45971">
    <property type="entry name" value="PHOX (PX) DOMAIN-CONTAINING PROTEIN"/>
    <property type="match status" value="1"/>
</dbReference>
<dbReference type="InterPro" id="IPR052428">
    <property type="entry name" value="Autophagy_HostDef_Reg"/>
</dbReference>
<dbReference type="PANTHER" id="PTHR45971:SF2">
    <property type="entry name" value="PROTEIN ASSOCIATED WITH UVRAG AS AUTOPHAGY ENHANCER"/>
    <property type="match status" value="1"/>
</dbReference>
<evidence type="ECO:0000259" key="2">
    <source>
        <dbReference type="SMART" id="SM01175"/>
    </source>
</evidence>
<feature type="domain" description="Rubicon Homology" evidence="2">
    <location>
        <begin position="117"/>
        <end position="314"/>
    </location>
</feature>
<dbReference type="Pfam" id="PF13901">
    <property type="entry name" value="RH_dom"/>
    <property type="match status" value="1"/>
</dbReference>
<dbReference type="GO" id="GO:1901981">
    <property type="term" value="F:phosphatidylinositol phosphate binding"/>
    <property type="evidence" value="ECO:0007669"/>
    <property type="project" value="TreeGrafter"/>
</dbReference>